<dbReference type="EMBL" id="LLXL01010460">
    <property type="protein sequence ID" value="PKK39555.1"/>
    <property type="molecule type" value="Genomic_DNA"/>
</dbReference>
<evidence type="ECO:0000313" key="3">
    <source>
        <dbReference type="Proteomes" id="UP000233469"/>
    </source>
</evidence>
<reference evidence="2 3" key="1">
    <citation type="submission" date="2016-04" db="EMBL/GenBank/DDBJ databases">
        <title>Genome analyses suggest a sexual origin of heterokaryosis in a supposedly ancient asexual fungus.</title>
        <authorList>
            <person name="Ropars J."/>
            <person name="Sedzielewska K."/>
            <person name="Noel J."/>
            <person name="Charron P."/>
            <person name="Farinelli L."/>
            <person name="Marton T."/>
            <person name="Kruger M."/>
            <person name="Pelin A."/>
            <person name="Brachmann A."/>
            <person name="Corradi N."/>
        </authorList>
    </citation>
    <scope>NUCLEOTIDE SEQUENCE [LARGE SCALE GENOMIC DNA]</scope>
    <source>
        <strain evidence="2 3">C2</strain>
    </source>
</reference>
<feature type="region of interest" description="Disordered" evidence="1">
    <location>
        <begin position="1"/>
        <end position="47"/>
    </location>
</feature>
<name>A0A2N1KUC2_9GLOM</name>
<feature type="region of interest" description="Disordered" evidence="1">
    <location>
        <begin position="59"/>
        <end position="89"/>
    </location>
</feature>
<proteinExistence type="predicted"/>
<reference evidence="2 3" key="2">
    <citation type="submission" date="2017-10" db="EMBL/GenBank/DDBJ databases">
        <title>Extensive intraspecific genome diversity in a model arbuscular mycorrhizal fungus.</title>
        <authorList>
            <person name="Chen E.C.H."/>
            <person name="Morin E."/>
            <person name="Baudet D."/>
            <person name="Noel J."/>
            <person name="Ndikumana S."/>
            <person name="Charron P."/>
            <person name="St-Onge C."/>
            <person name="Giorgi J."/>
            <person name="Grigoriev I.V."/>
            <person name="Roux C."/>
            <person name="Martin F.M."/>
            <person name="Corradi N."/>
        </authorList>
    </citation>
    <scope>NUCLEOTIDE SEQUENCE [LARGE SCALE GENOMIC DNA]</scope>
    <source>
        <strain evidence="2 3">C2</strain>
    </source>
</reference>
<organism evidence="2 3">
    <name type="scientific">Rhizophagus irregularis</name>
    <dbReference type="NCBI Taxonomy" id="588596"/>
    <lineage>
        <taxon>Eukaryota</taxon>
        <taxon>Fungi</taxon>
        <taxon>Fungi incertae sedis</taxon>
        <taxon>Mucoromycota</taxon>
        <taxon>Glomeromycotina</taxon>
        <taxon>Glomeromycetes</taxon>
        <taxon>Glomerales</taxon>
        <taxon>Glomeraceae</taxon>
        <taxon>Rhizophagus</taxon>
    </lineage>
</organism>
<evidence type="ECO:0000313" key="2">
    <source>
        <dbReference type="EMBL" id="PKK39555.1"/>
    </source>
</evidence>
<comment type="caution">
    <text evidence="2">The sequence shown here is derived from an EMBL/GenBank/DDBJ whole genome shotgun (WGS) entry which is preliminary data.</text>
</comment>
<gene>
    <name evidence="2" type="ORF">RhiirC2_805467</name>
</gene>
<protein>
    <submittedName>
        <fullName evidence="2">Uncharacterized protein</fullName>
    </submittedName>
</protein>
<feature type="compositionally biased region" description="Polar residues" evidence="1">
    <location>
        <begin position="13"/>
        <end position="28"/>
    </location>
</feature>
<dbReference type="AlphaFoldDB" id="A0A2N1KUC2"/>
<dbReference type="Proteomes" id="UP000233469">
    <property type="component" value="Unassembled WGS sequence"/>
</dbReference>
<sequence length="89" mass="10410">MYRREQYIPSIYDNPNNNYNQSKYGESNQEWDDPNNDHDDQSQGWDDLAQDERLSQYSNTNLNQDSRLTSPLQKSSNGITGFFGNPFSH</sequence>
<accession>A0A2N1KUC2</accession>
<feature type="compositionally biased region" description="Polar residues" evidence="1">
    <location>
        <begin position="59"/>
        <end position="79"/>
    </location>
</feature>
<evidence type="ECO:0000256" key="1">
    <source>
        <dbReference type="SAM" id="MobiDB-lite"/>
    </source>
</evidence>